<proteinExistence type="predicted"/>
<dbReference type="EMBL" id="MAQB02000001">
    <property type="protein sequence ID" value="OFJ49614.1"/>
    <property type="molecule type" value="Genomic_DNA"/>
</dbReference>
<feature type="transmembrane region" description="Helical" evidence="3">
    <location>
        <begin position="13"/>
        <end position="31"/>
    </location>
</feature>
<evidence type="ECO:0000256" key="1">
    <source>
        <dbReference type="SAM" id="Coils"/>
    </source>
</evidence>
<dbReference type="AlphaFoldDB" id="A0A1E8PVC7"/>
<name>A0A1E8PVC7_9BURK</name>
<feature type="compositionally biased region" description="Low complexity" evidence="2">
    <location>
        <begin position="113"/>
        <end position="131"/>
    </location>
</feature>
<keyword evidence="3" id="KW-0812">Transmembrane</keyword>
<gene>
    <name evidence="4" type="ORF">BA896_012785</name>
</gene>
<feature type="region of interest" description="Disordered" evidence="2">
    <location>
        <begin position="113"/>
        <end position="136"/>
    </location>
</feature>
<evidence type="ECO:0000313" key="5">
    <source>
        <dbReference type="Proteomes" id="UP000092634"/>
    </source>
</evidence>
<feature type="coiled-coil region" evidence="1">
    <location>
        <begin position="57"/>
        <end position="105"/>
    </location>
</feature>
<dbReference type="Proteomes" id="UP000092634">
    <property type="component" value="Unassembled WGS sequence"/>
</dbReference>
<comment type="caution">
    <text evidence="4">The sequence shown here is derived from an EMBL/GenBank/DDBJ whole genome shotgun (WGS) entry which is preliminary data.</text>
</comment>
<evidence type="ECO:0000256" key="3">
    <source>
        <dbReference type="SAM" id="Phobius"/>
    </source>
</evidence>
<keyword evidence="3" id="KW-0472">Membrane</keyword>
<reference evidence="4 5" key="1">
    <citation type="submission" date="2016-10" db="EMBL/GenBank/DDBJ databases">
        <title>Updated version of Genome Assembly of Janthinobacterium lividum ERGS5:01.</title>
        <authorList>
            <person name="Kumar R."/>
            <person name="Acharya V."/>
            <person name="Singh D."/>
        </authorList>
    </citation>
    <scope>NUCLEOTIDE SEQUENCE [LARGE SCALE GENOMIC DNA]</scope>
    <source>
        <strain evidence="4 5">ERGS5:01</strain>
    </source>
</reference>
<accession>A0A1E8PVC7</accession>
<organism evidence="4 5">
    <name type="scientific">Janthinobacterium lividum</name>
    <dbReference type="NCBI Taxonomy" id="29581"/>
    <lineage>
        <taxon>Bacteria</taxon>
        <taxon>Pseudomonadati</taxon>
        <taxon>Pseudomonadota</taxon>
        <taxon>Betaproteobacteria</taxon>
        <taxon>Burkholderiales</taxon>
        <taxon>Oxalobacteraceae</taxon>
        <taxon>Janthinobacterium</taxon>
    </lineage>
</organism>
<protein>
    <submittedName>
        <fullName evidence="4">Uncharacterized protein</fullName>
    </submittedName>
</protein>
<keyword evidence="1" id="KW-0175">Coiled coil</keyword>
<evidence type="ECO:0000313" key="4">
    <source>
        <dbReference type="EMBL" id="OFJ49614.1"/>
    </source>
</evidence>
<evidence type="ECO:0000256" key="2">
    <source>
        <dbReference type="SAM" id="MobiDB-lite"/>
    </source>
</evidence>
<sequence length="174" mass="17963">MSALGTLAGKLPGWLYGAVLLCVLAGAGMLHQRSLGTAQGRAAVHTLWDAERQIRTAAETKAVARRAAENLAQAKQQAANALAITKAYDEEINDVRARLAAAERMRKPAFCASAGPAAPAGTSGTEGGAAADPTSGLLPDAVARDIQTLILRTEEVAATGRACQSFVRENGMVP</sequence>
<keyword evidence="3" id="KW-1133">Transmembrane helix</keyword>